<dbReference type="Pfam" id="PF00700">
    <property type="entry name" value="Flagellin_C"/>
    <property type="match status" value="1"/>
</dbReference>
<proteinExistence type="inferred from homology"/>
<dbReference type="InterPro" id="IPR001029">
    <property type="entry name" value="Flagellin_N"/>
</dbReference>
<reference evidence="6 7" key="1">
    <citation type="submission" date="2022-08" db="EMBL/GenBank/DDBJ databases">
        <title>Bacterial and archaeal communities from various locations to study Microbial Dark Matter (Phase II).</title>
        <authorList>
            <person name="Stepanauskas R."/>
        </authorList>
    </citation>
    <scope>NUCLEOTIDE SEQUENCE [LARGE SCALE GENOMIC DNA]</scope>
    <source>
        <strain evidence="6 7">PD1</strain>
    </source>
</reference>
<dbReference type="PRINTS" id="PR00207">
    <property type="entry name" value="FLAGELLIN"/>
</dbReference>
<protein>
    <submittedName>
        <fullName evidence="6">Flagellar hook-associated protein 3 FlgL</fullName>
    </submittedName>
</protein>
<dbReference type="SUPFAM" id="SSF64518">
    <property type="entry name" value="Phase 1 flagellin"/>
    <property type="match status" value="1"/>
</dbReference>
<sequence length="296" mass="32683">MRVTPMILARQAVHFINQNADVINRSLERLGTGRRINRAYEDPPGTVLSMRLQSDIASVEGDYRRLEQVLPYIQAADTALQQAISVLQRARELVLMASNDTLTADQRSAIANEMVGLRDELLQIANTKVGDRFLFAGSAILTKPFAIDADGNATYQGDSDQLFVALSNGEQVAVTLDGRQIFQGTEDLFAVFKDAISAMRSDDVNALREQILPRLDAALNQVLRVSAIYGAQANRVERTMSTFLTQETSLRMALSPVLDADIAEEVTTYQLRQTTLQATLFAVSRILPTSLLEFMA</sequence>
<gene>
    <name evidence="6" type="ORF">M2350_003409</name>
</gene>
<dbReference type="Gene3D" id="1.20.1330.10">
    <property type="entry name" value="f41 fragment of flagellin, N-terminal domain"/>
    <property type="match status" value="1"/>
</dbReference>
<dbReference type="InterPro" id="IPR013384">
    <property type="entry name" value="Flagell_FlgL"/>
</dbReference>
<comment type="caution">
    <text evidence="6">The sequence shown here is derived from an EMBL/GenBank/DDBJ whole genome shotgun (WGS) entry which is preliminary data.</text>
</comment>
<dbReference type="Pfam" id="PF00669">
    <property type="entry name" value="Flagellin_N"/>
    <property type="match status" value="1"/>
</dbReference>
<evidence type="ECO:0000259" key="4">
    <source>
        <dbReference type="Pfam" id="PF00669"/>
    </source>
</evidence>
<evidence type="ECO:0000313" key="7">
    <source>
        <dbReference type="Proteomes" id="UP001204798"/>
    </source>
</evidence>
<organism evidence="6 7">
    <name type="scientific">Candidatus Fervidibacter sacchari</name>
    <dbReference type="NCBI Taxonomy" id="1448929"/>
    <lineage>
        <taxon>Bacteria</taxon>
        <taxon>Candidatus Fervidibacterota</taxon>
        <taxon>Candidatus Fervidibacter</taxon>
    </lineage>
</organism>
<comment type="subcellular location">
    <subcellularLocation>
        <location evidence="1">Bacterial flagellum</location>
    </subcellularLocation>
</comment>
<evidence type="ECO:0000313" key="6">
    <source>
        <dbReference type="EMBL" id="MCS3920968.1"/>
    </source>
</evidence>
<keyword evidence="7" id="KW-1185">Reference proteome</keyword>
<evidence type="ECO:0000259" key="5">
    <source>
        <dbReference type="Pfam" id="PF00700"/>
    </source>
</evidence>
<dbReference type="PANTHER" id="PTHR42792">
    <property type="entry name" value="FLAGELLIN"/>
    <property type="match status" value="1"/>
</dbReference>
<accession>A0ABT2EVL8</accession>
<feature type="domain" description="Flagellin C-terminal" evidence="5">
    <location>
        <begin position="215"/>
        <end position="294"/>
    </location>
</feature>
<keyword evidence="6" id="KW-0966">Cell projection</keyword>
<evidence type="ECO:0000256" key="2">
    <source>
        <dbReference type="ARBA" id="ARBA00005709"/>
    </source>
</evidence>
<name>A0ABT2EVL8_9BACT</name>
<evidence type="ECO:0000256" key="3">
    <source>
        <dbReference type="ARBA" id="ARBA00023143"/>
    </source>
</evidence>
<dbReference type="EMBL" id="JANUCP010000008">
    <property type="protein sequence ID" value="MCS3920968.1"/>
    <property type="molecule type" value="Genomic_DNA"/>
</dbReference>
<dbReference type="InterPro" id="IPR046358">
    <property type="entry name" value="Flagellin_C"/>
</dbReference>
<keyword evidence="6" id="KW-0969">Cilium</keyword>
<keyword evidence="3" id="KW-0975">Bacterial flagellum</keyword>
<evidence type="ECO:0000256" key="1">
    <source>
        <dbReference type="ARBA" id="ARBA00004365"/>
    </source>
</evidence>
<dbReference type="RefSeq" id="WP_259101575.1">
    <property type="nucleotide sequence ID" value="NZ_CP130454.1"/>
</dbReference>
<feature type="domain" description="Flagellin N-terminal" evidence="4">
    <location>
        <begin position="7"/>
        <end position="138"/>
    </location>
</feature>
<keyword evidence="6" id="KW-0282">Flagellum</keyword>
<dbReference type="NCBIfam" id="TIGR02550">
    <property type="entry name" value="flagell_flgL"/>
    <property type="match status" value="1"/>
</dbReference>
<comment type="similarity">
    <text evidence="2">Belongs to the bacterial flagellin family.</text>
</comment>
<dbReference type="PANTHER" id="PTHR42792:SF1">
    <property type="entry name" value="FLAGELLAR HOOK-ASSOCIATED PROTEIN 3"/>
    <property type="match status" value="1"/>
</dbReference>
<dbReference type="Proteomes" id="UP001204798">
    <property type="component" value="Unassembled WGS sequence"/>
</dbReference>
<dbReference type="InterPro" id="IPR001492">
    <property type="entry name" value="Flagellin"/>
</dbReference>